<dbReference type="RefSeq" id="WP_057776973.1">
    <property type="nucleotide sequence ID" value="NZ_CP042593.1"/>
</dbReference>
<dbReference type="AlphaFoldDB" id="A0A5B8Z250"/>
<reference evidence="2" key="1">
    <citation type="submission" date="2019-08" db="EMBL/GenBank/DDBJ databases">
        <authorList>
            <person name="Zheng X."/>
        </authorList>
    </citation>
    <scope>NUCLEOTIDE SEQUENCE [LARGE SCALE GENOMIC DNA]</scope>
    <source>
        <strain evidence="2">FJAT-25496</strain>
    </source>
</reference>
<protein>
    <submittedName>
        <fullName evidence="1">Uncharacterized protein</fullName>
    </submittedName>
</protein>
<sequence>MDYKLPKQCQDEGRFMRNLNVLLESYHYYTIDQDIPFGWEPDLTKLPKDSDGVPLFVYTKRGLERALPADPRVPLVGDILVGVKRIMTYQGQREIIFDLGVDIAKIEAERAGVPLHILPEEEGCIGIQELKAAYDHKARKVSQSKN</sequence>
<dbReference type="KEGG" id="bda:FSZ17_06720"/>
<proteinExistence type="predicted"/>
<organism evidence="1 2">
    <name type="scientific">Cytobacillus dafuensis</name>
    <name type="common">Bacillus dafuensis</name>
    <dbReference type="NCBI Taxonomy" id="1742359"/>
    <lineage>
        <taxon>Bacteria</taxon>
        <taxon>Bacillati</taxon>
        <taxon>Bacillota</taxon>
        <taxon>Bacilli</taxon>
        <taxon>Bacillales</taxon>
        <taxon>Bacillaceae</taxon>
        <taxon>Cytobacillus</taxon>
    </lineage>
</organism>
<gene>
    <name evidence="1" type="ORF">FSZ17_06720</name>
</gene>
<dbReference type="OrthoDB" id="2864584at2"/>
<accession>A0A5B8Z250</accession>
<name>A0A5B8Z250_CYTDA</name>
<evidence type="ECO:0000313" key="2">
    <source>
        <dbReference type="Proteomes" id="UP000321555"/>
    </source>
</evidence>
<evidence type="ECO:0000313" key="1">
    <source>
        <dbReference type="EMBL" id="QED46968.1"/>
    </source>
</evidence>
<dbReference type="Proteomes" id="UP000321555">
    <property type="component" value="Chromosome"/>
</dbReference>
<keyword evidence="2" id="KW-1185">Reference proteome</keyword>
<dbReference type="EMBL" id="CP042593">
    <property type="protein sequence ID" value="QED46968.1"/>
    <property type="molecule type" value="Genomic_DNA"/>
</dbReference>